<evidence type="ECO:0000313" key="4">
    <source>
        <dbReference type="Proteomes" id="UP000199615"/>
    </source>
</evidence>
<dbReference type="OrthoDB" id="8263666at2"/>
<feature type="region of interest" description="Disordered" evidence="2">
    <location>
        <begin position="704"/>
        <end position="745"/>
    </location>
</feature>
<evidence type="ECO:0000256" key="2">
    <source>
        <dbReference type="SAM" id="MobiDB-lite"/>
    </source>
</evidence>
<keyword evidence="4" id="KW-1185">Reference proteome</keyword>
<evidence type="ECO:0000256" key="1">
    <source>
        <dbReference type="SAM" id="Coils"/>
    </source>
</evidence>
<feature type="coiled-coil region" evidence="1">
    <location>
        <begin position="278"/>
        <end position="305"/>
    </location>
</feature>
<dbReference type="RefSeq" id="WP_092685947.1">
    <property type="nucleotide sequence ID" value="NZ_FODT01000012.1"/>
</dbReference>
<dbReference type="Proteomes" id="UP000199615">
    <property type="component" value="Unassembled WGS sequence"/>
</dbReference>
<feature type="region of interest" description="Disordered" evidence="2">
    <location>
        <begin position="11"/>
        <end position="39"/>
    </location>
</feature>
<dbReference type="AlphaFoldDB" id="A0A1H8WIC3"/>
<accession>A0A1H8WIC3</accession>
<sequence>MSLLDGDAVAPINLTNNVPDDNEPEADARGEEKTPAESERALVNKIIRKIKSDKLKHAPAFKRMRHAMFVAMWGRDENWSEDNYKANIAGRHVKQKTATLYAKNPKATARRAERLEFALWDETPDTLAQAVQVMQQSAIAEQMHAQAQQQLVAAAVQDPLGAAVMMGHNGGPPLEPYQPPPEAMAASALLEDFQQGLERRKQLDKIGKTLEILYAKALKEQKPVDFKTGAKQLVRRTCTTGVGYVELGFQREYGPRPGIVERLADARARLGHLRTLAERAAEGEIESADAEMAELEASVAALQSEPEIVMREGLIFDYPRSTKVIPDQLCKTLTGFIGARHLTLEYDYTVDEVRELFDVDLKKFAPYTADGKAYREAVGVVFDEDGGDMTPGPSDGLVRVWKHYDKPSGLVYFVADGHDAFLREPAAPDVYVEDFWPVFALTFNAVESEDELFPPSDVHLLSDMQNEHNRSRQGKREHREARRPRWVFPNGVFEEEDVKKISKMKPYDAIGLNMDPGTDISKVLQAMPVPGVDPNLYDTGESFGDAQLVVGAQEAQLGGVSSSSATEAAIAAGSTSTADSSSVDDLDGFMSTLARAAGQILLREMSEEQVKQIVGPGAVWPQMSLADIAGEIYLEIEAGSMGKPNQAIEIKNWREILPLLIQMGSIKPYWLAKETLRRLDDRMDLTEALVEGMPSIAALNQNAQPSAAGAVNDPSAQGAAGASNAPKGPSEVQPGSEAPMGNNRV</sequence>
<dbReference type="EMBL" id="FODT01000012">
    <property type="protein sequence ID" value="SEP27415.1"/>
    <property type="molecule type" value="Genomic_DNA"/>
</dbReference>
<keyword evidence="1" id="KW-0175">Coiled coil</keyword>
<evidence type="ECO:0000313" key="3">
    <source>
        <dbReference type="EMBL" id="SEP27415.1"/>
    </source>
</evidence>
<protein>
    <recommendedName>
        <fullName evidence="5">Portal protein</fullName>
    </recommendedName>
</protein>
<gene>
    <name evidence="3" type="ORF">SAMN05444123_112122</name>
</gene>
<reference evidence="4" key="1">
    <citation type="submission" date="2016-10" db="EMBL/GenBank/DDBJ databases">
        <authorList>
            <person name="Varghese N."/>
            <person name="Submissions S."/>
        </authorList>
    </citation>
    <scope>NUCLEOTIDE SEQUENCE [LARGE SCALE GENOMIC DNA]</scope>
    <source>
        <strain evidence="4">DSM 123</strain>
    </source>
</reference>
<feature type="compositionally biased region" description="Basic and acidic residues" evidence="2">
    <location>
        <begin position="26"/>
        <end position="39"/>
    </location>
</feature>
<organism evidence="3 4">
    <name type="scientific">Rhodopseudomonas pseudopalustris</name>
    <dbReference type="NCBI Taxonomy" id="1513892"/>
    <lineage>
        <taxon>Bacteria</taxon>
        <taxon>Pseudomonadati</taxon>
        <taxon>Pseudomonadota</taxon>
        <taxon>Alphaproteobacteria</taxon>
        <taxon>Hyphomicrobiales</taxon>
        <taxon>Nitrobacteraceae</taxon>
        <taxon>Rhodopseudomonas</taxon>
    </lineage>
</organism>
<proteinExistence type="predicted"/>
<name>A0A1H8WIC3_9BRAD</name>
<evidence type="ECO:0008006" key="5">
    <source>
        <dbReference type="Google" id="ProtNLM"/>
    </source>
</evidence>